<name>A0ABR2IIW4_9EUKA</name>
<organism evidence="2 3">
    <name type="scientific">Tritrichomonas musculus</name>
    <dbReference type="NCBI Taxonomy" id="1915356"/>
    <lineage>
        <taxon>Eukaryota</taxon>
        <taxon>Metamonada</taxon>
        <taxon>Parabasalia</taxon>
        <taxon>Tritrichomonadida</taxon>
        <taxon>Tritrichomonadidae</taxon>
        <taxon>Tritrichomonas</taxon>
    </lineage>
</organism>
<protein>
    <recommendedName>
        <fullName evidence="1">Tubby C-terminal domain-containing protein</fullName>
    </recommendedName>
</protein>
<dbReference type="Proteomes" id="UP001470230">
    <property type="component" value="Unassembled WGS sequence"/>
</dbReference>
<evidence type="ECO:0000313" key="3">
    <source>
        <dbReference type="Proteomes" id="UP001470230"/>
    </source>
</evidence>
<reference evidence="2 3" key="1">
    <citation type="submission" date="2024-04" db="EMBL/GenBank/DDBJ databases">
        <title>Tritrichomonas musculus Genome.</title>
        <authorList>
            <person name="Alves-Ferreira E."/>
            <person name="Grigg M."/>
            <person name="Lorenzi H."/>
            <person name="Galac M."/>
        </authorList>
    </citation>
    <scope>NUCLEOTIDE SEQUENCE [LARGE SCALE GENOMIC DNA]</scope>
    <source>
        <strain evidence="2 3">EAF2021</strain>
    </source>
</reference>
<dbReference type="SUPFAM" id="SSF54518">
    <property type="entry name" value="Tubby C-terminal domain-like"/>
    <property type="match status" value="1"/>
</dbReference>
<evidence type="ECO:0000313" key="2">
    <source>
        <dbReference type="EMBL" id="KAK8863546.1"/>
    </source>
</evidence>
<comment type="caution">
    <text evidence="2">The sequence shown here is derived from an EMBL/GenBank/DDBJ whole genome shotgun (WGS) entry which is preliminary data.</text>
</comment>
<evidence type="ECO:0000259" key="1">
    <source>
        <dbReference type="Pfam" id="PF01167"/>
    </source>
</evidence>
<dbReference type="EMBL" id="JAPFFF010000017">
    <property type="protein sequence ID" value="KAK8863546.1"/>
    <property type="molecule type" value="Genomic_DNA"/>
</dbReference>
<sequence length="215" mass="25470">MIELRPEDIKRRDEVCKKIPEGEMYTTCLIRKRKTKSGKDRFYIYNSNDQLEIAAECEIYKDCNFTVSLESIEFSKESPYKIAELIHRRYDNFYFAQVFQGGTFQKYMVIKFLSHYQKKSRKRKIQIEFEPISGINEILIQADDFNESYRSYFPDLCDKIESSSKNFLITSEKRNLCFSLAKMYKDEFHLAISSPLSILDGFLIALSTFHILKNE</sequence>
<proteinExistence type="predicted"/>
<dbReference type="InterPro" id="IPR025659">
    <property type="entry name" value="Tubby-like_C"/>
</dbReference>
<feature type="domain" description="Tubby C-terminal" evidence="1">
    <location>
        <begin position="141"/>
        <end position="210"/>
    </location>
</feature>
<dbReference type="Gene3D" id="3.20.90.10">
    <property type="entry name" value="Tubby Protein, Chain A"/>
    <property type="match status" value="1"/>
</dbReference>
<gene>
    <name evidence="2" type="ORF">M9Y10_011232</name>
</gene>
<keyword evidence="3" id="KW-1185">Reference proteome</keyword>
<accession>A0ABR2IIW4</accession>
<dbReference type="InterPro" id="IPR000007">
    <property type="entry name" value="Tubby_C"/>
</dbReference>
<dbReference type="Pfam" id="PF01167">
    <property type="entry name" value="Tub"/>
    <property type="match status" value="1"/>
</dbReference>